<reference evidence="2 3" key="1">
    <citation type="submission" date="2021-08" db="EMBL/GenBank/DDBJ databases">
        <authorList>
            <person name="Ping M."/>
        </authorList>
    </citation>
    <scope>NUCLEOTIDE SEQUENCE [LARGE SCALE GENOMIC DNA]</scope>
    <source>
        <strain evidence="2 3">MG28</strain>
    </source>
</reference>
<feature type="compositionally biased region" description="Basic residues" evidence="1">
    <location>
        <begin position="24"/>
        <end position="42"/>
    </location>
</feature>
<proteinExistence type="predicted"/>
<protein>
    <submittedName>
        <fullName evidence="2">Uncharacterized protein</fullName>
    </submittedName>
</protein>
<feature type="region of interest" description="Disordered" evidence="1">
    <location>
        <begin position="1"/>
        <end position="68"/>
    </location>
</feature>
<name>A0ABX8XZ06_9ACTN</name>
<sequence length="68" mass="6919">MVTGLAGDDPGAQVTESGDARATRGAKARTGIQRRGRARGRGPLRVENSGNAVAHGSEADTSIIESNS</sequence>
<evidence type="ECO:0000256" key="1">
    <source>
        <dbReference type="SAM" id="MobiDB-lite"/>
    </source>
</evidence>
<keyword evidence="3" id="KW-1185">Reference proteome</keyword>
<dbReference type="RefSeq" id="WP_220649263.1">
    <property type="nucleotide sequence ID" value="NZ_CP080647.1"/>
</dbReference>
<dbReference type="EMBL" id="CP080647">
    <property type="protein sequence ID" value="QYX80552.1"/>
    <property type="molecule type" value="Genomic_DNA"/>
</dbReference>
<dbReference type="Proteomes" id="UP000827138">
    <property type="component" value="Chromosome"/>
</dbReference>
<feature type="compositionally biased region" description="Polar residues" evidence="1">
    <location>
        <begin position="59"/>
        <end position="68"/>
    </location>
</feature>
<accession>A0ABX8XZ06</accession>
<organism evidence="2 3">
    <name type="scientific">Streptomyces akebiae</name>
    <dbReference type="NCBI Taxonomy" id="2865673"/>
    <lineage>
        <taxon>Bacteria</taxon>
        <taxon>Bacillati</taxon>
        <taxon>Actinomycetota</taxon>
        <taxon>Actinomycetes</taxon>
        <taxon>Kitasatosporales</taxon>
        <taxon>Streptomycetaceae</taxon>
        <taxon>Streptomyces</taxon>
    </lineage>
</organism>
<gene>
    <name evidence="2" type="ORF">K1J60_32150</name>
</gene>
<evidence type="ECO:0000313" key="2">
    <source>
        <dbReference type="EMBL" id="QYX80552.1"/>
    </source>
</evidence>
<evidence type="ECO:0000313" key="3">
    <source>
        <dbReference type="Proteomes" id="UP000827138"/>
    </source>
</evidence>